<keyword evidence="7 11" id="KW-0630">Potassium</keyword>
<keyword evidence="8 11" id="KW-1133">Transmembrane helix</keyword>
<comment type="function">
    <text evidence="11">Part of the high-affinity ATP-driven potassium transport (or Kdp) system, which catalyzes the hydrolysis of ATP coupled with the electrogenic transport of potassium into the cytoplasm. This subunit acts as a catalytic chaperone that increases the ATP-binding affinity of the ATP-hydrolyzing subunit KdpB by the formation of a transient KdpB/KdpC/ATP ternary complex.</text>
</comment>
<keyword evidence="4 11" id="KW-0812">Transmembrane</keyword>
<evidence type="ECO:0000256" key="4">
    <source>
        <dbReference type="ARBA" id="ARBA00022692"/>
    </source>
</evidence>
<proteinExistence type="inferred from homology"/>
<evidence type="ECO:0000256" key="10">
    <source>
        <dbReference type="ARBA" id="ARBA00023136"/>
    </source>
</evidence>
<accession>A0A0R2HWP4</accession>
<name>A0A0R2HWP4_CARDV</name>
<feature type="transmembrane region" description="Helical" evidence="11">
    <location>
        <begin position="12"/>
        <end position="34"/>
    </location>
</feature>
<evidence type="ECO:0000256" key="9">
    <source>
        <dbReference type="ARBA" id="ARBA00023065"/>
    </source>
</evidence>
<keyword evidence="10 11" id="KW-0472">Membrane</keyword>
<keyword evidence="2 11" id="KW-1003">Cell membrane</keyword>
<evidence type="ECO:0000256" key="7">
    <source>
        <dbReference type="ARBA" id="ARBA00022958"/>
    </source>
</evidence>
<evidence type="ECO:0000313" key="12">
    <source>
        <dbReference type="EMBL" id="KRN56843.1"/>
    </source>
</evidence>
<reference evidence="12 13" key="1">
    <citation type="journal article" date="2015" name="Genome Announc.">
        <title>Expanding the biotechnology potential of lactobacilli through comparative genomics of 213 strains and associated genera.</title>
        <authorList>
            <person name="Sun Z."/>
            <person name="Harris H.M."/>
            <person name="McCann A."/>
            <person name="Guo C."/>
            <person name="Argimon S."/>
            <person name="Zhang W."/>
            <person name="Yang X."/>
            <person name="Jeffery I.B."/>
            <person name="Cooney J.C."/>
            <person name="Kagawa T.F."/>
            <person name="Liu W."/>
            <person name="Song Y."/>
            <person name="Salvetti E."/>
            <person name="Wrobel A."/>
            <person name="Rasinkangas P."/>
            <person name="Parkhill J."/>
            <person name="Rea M.C."/>
            <person name="O'Sullivan O."/>
            <person name="Ritari J."/>
            <person name="Douillard F.P."/>
            <person name="Paul Ross R."/>
            <person name="Yang R."/>
            <person name="Briner A.E."/>
            <person name="Felis G.E."/>
            <person name="de Vos W.M."/>
            <person name="Barrangou R."/>
            <person name="Klaenhammer T.R."/>
            <person name="Caufield P.W."/>
            <person name="Cui Y."/>
            <person name="Zhang H."/>
            <person name="O'Toole P.W."/>
        </authorList>
    </citation>
    <scope>NUCLEOTIDE SEQUENCE [LARGE SCALE GENOMIC DNA]</scope>
    <source>
        <strain evidence="12 13">DSM 20623</strain>
    </source>
</reference>
<dbReference type="PATRIC" id="fig|1449336.4.peg.503"/>
<dbReference type="PANTHER" id="PTHR30042:SF2">
    <property type="entry name" value="POTASSIUM-TRANSPORTING ATPASE KDPC SUBUNIT"/>
    <property type="match status" value="1"/>
</dbReference>
<dbReference type="Proteomes" id="UP000051658">
    <property type="component" value="Unassembled WGS sequence"/>
</dbReference>
<dbReference type="GO" id="GO:0008556">
    <property type="term" value="F:P-type potassium transmembrane transporter activity"/>
    <property type="evidence" value="ECO:0007669"/>
    <property type="project" value="InterPro"/>
</dbReference>
<keyword evidence="13" id="KW-1185">Reference proteome</keyword>
<keyword evidence="9 11" id="KW-0406">Ion transport</keyword>
<dbReference type="eggNOG" id="COG2156">
    <property type="taxonomic scope" value="Bacteria"/>
</dbReference>
<keyword evidence="1 11" id="KW-0813">Transport</keyword>
<dbReference type="EMBL" id="JQBS01000017">
    <property type="protein sequence ID" value="KRN56843.1"/>
    <property type="molecule type" value="Genomic_DNA"/>
</dbReference>
<keyword evidence="3 11" id="KW-0633">Potassium transport</keyword>
<dbReference type="HAMAP" id="MF_00276">
    <property type="entry name" value="KdpC"/>
    <property type="match status" value="1"/>
</dbReference>
<protein>
    <recommendedName>
        <fullName evidence="11">Potassium-transporting ATPase KdpC subunit</fullName>
    </recommendedName>
    <alternativeName>
        <fullName evidence="11">ATP phosphohydrolase [potassium-transporting] C chain</fullName>
    </alternativeName>
    <alternativeName>
        <fullName evidence="11">Potassium-binding and translocating subunit C</fullName>
    </alternativeName>
    <alternativeName>
        <fullName evidence="11">Potassium-translocating ATPase C chain</fullName>
    </alternativeName>
</protein>
<evidence type="ECO:0000256" key="1">
    <source>
        <dbReference type="ARBA" id="ARBA00022448"/>
    </source>
</evidence>
<evidence type="ECO:0000256" key="11">
    <source>
        <dbReference type="HAMAP-Rule" id="MF_00276"/>
    </source>
</evidence>
<evidence type="ECO:0000256" key="3">
    <source>
        <dbReference type="ARBA" id="ARBA00022538"/>
    </source>
</evidence>
<dbReference type="GO" id="GO:0005524">
    <property type="term" value="F:ATP binding"/>
    <property type="evidence" value="ECO:0007669"/>
    <property type="project" value="UniProtKB-UniRule"/>
</dbReference>
<dbReference type="NCBIfam" id="TIGR00681">
    <property type="entry name" value="kdpC"/>
    <property type="match status" value="1"/>
</dbReference>
<dbReference type="Pfam" id="PF02669">
    <property type="entry name" value="KdpC"/>
    <property type="match status" value="1"/>
</dbReference>
<evidence type="ECO:0000256" key="6">
    <source>
        <dbReference type="ARBA" id="ARBA00022840"/>
    </source>
</evidence>
<sequence length="183" mass="19554">MKNVMPAFKMLLIMSVICGGIYTVALTGIGQLFFPEKANGSIVKVTHNGAEKVIGSKLLGQEFTEAQFLQGRPSGVSNLSGVSSEQKDAVSKRVEQLKKENPDQTARIPADLVTGSGSGVDPEISLAGAHYQIPRIAKARGISEEVVQKAIEKNTTGDLFGKIGEPRVNVLGVNLHLKELKTK</sequence>
<dbReference type="RefSeq" id="WP_034572324.1">
    <property type="nucleotide sequence ID" value="NZ_JQBS01000017.1"/>
</dbReference>
<dbReference type="GeneID" id="89587784"/>
<evidence type="ECO:0000256" key="8">
    <source>
        <dbReference type="ARBA" id="ARBA00022989"/>
    </source>
</evidence>
<comment type="subunit">
    <text evidence="11">The system is composed of three essential subunits: KdpA, KdpB and KdpC.</text>
</comment>
<comment type="similarity">
    <text evidence="11">Belongs to the KdpC family.</text>
</comment>
<comment type="caution">
    <text evidence="12">The sequence shown here is derived from an EMBL/GenBank/DDBJ whole genome shotgun (WGS) entry which is preliminary data.</text>
</comment>
<dbReference type="AlphaFoldDB" id="A0A0R2HWP4"/>
<dbReference type="InterPro" id="IPR003820">
    <property type="entry name" value="KdpC"/>
</dbReference>
<comment type="subcellular location">
    <subcellularLocation>
        <location evidence="11">Cell membrane</location>
        <topology evidence="11">Single-pass membrane protein</topology>
    </subcellularLocation>
</comment>
<gene>
    <name evidence="11" type="primary">kdpC</name>
    <name evidence="12" type="ORF">IV74_GL000490</name>
</gene>
<dbReference type="NCBIfam" id="NF001454">
    <property type="entry name" value="PRK00315.1"/>
    <property type="match status" value="1"/>
</dbReference>
<dbReference type="PANTHER" id="PTHR30042">
    <property type="entry name" value="POTASSIUM-TRANSPORTING ATPASE C CHAIN"/>
    <property type="match status" value="1"/>
</dbReference>
<evidence type="ECO:0000313" key="13">
    <source>
        <dbReference type="Proteomes" id="UP000051658"/>
    </source>
</evidence>
<keyword evidence="6 11" id="KW-0067">ATP-binding</keyword>
<organism evidence="12 13">
    <name type="scientific">Carnobacterium divergens DSM 20623</name>
    <dbReference type="NCBI Taxonomy" id="1449336"/>
    <lineage>
        <taxon>Bacteria</taxon>
        <taxon>Bacillati</taxon>
        <taxon>Bacillota</taxon>
        <taxon>Bacilli</taxon>
        <taxon>Lactobacillales</taxon>
        <taxon>Carnobacteriaceae</taxon>
        <taxon>Carnobacterium</taxon>
    </lineage>
</organism>
<dbReference type="GO" id="GO:0005886">
    <property type="term" value="C:plasma membrane"/>
    <property type="evidence" value="ECO:0007669"/>
    <property type="project" value="UniProtKB-SubCell"/>
</dbReference>
<keyword evidence="5 11" id="KW-0547">Nucleotide-binding</keyword>
<evidence type="ECO:0000256" key="5">
    <source>
        <dbReference type="ARBA" id="ARBA00022741"/>
    </source>
</evidence>
<evidence type="ECO:0000256" key="2">
    <source>
        <dbReference type="ARBA" id="ARBA00022475"/>
    </source>
</evidence>
<dbReference type="PIRSF" id="PIRSF001296">
    <property type="entry name" value="K_ATPase_KdpC"/>
    <property type="match status" value="1"/>
</dbReference>